<feature type="chain" id="PRO_5009522622" description="Beta-lactamase-related domain-containing protein" evidence="1">
    <location>
        <begin position="23"/>
        <end position="375"/>
    </location>
</feature>
<dbReference type="InterPro" id="IPR001466">
    <property type="entry name" value="Beta-lactam-related"/>
</dbReference>
<dbReference type="Pfam" id="PF00144">
    <property type="entry name" value="Beta-lactamase"/>
    <property type="match status" value="1"/>
</dbReference>
<dbReference type="InterPro" id="IPR023650">
    <property type="entry name" value="Beta-lactam_class-A_AS"/>
</dbReference>
<organism evidence="3 4">
    <name type="scientific">Candidatus Glassbacteria bacterium RIFCSPLOWO2_12_FULL_58_11</name>
    <dbReference type="NCBI Taxonomy" id="1817867"/>
    <lineage>
        <taxon>Bacteria</taxon>
        <taxon>Candidatus Glassiibacteriota</taxon>
    </lineage>
</organism>
<comment type="caution">
    <text evidence="3">The sequence shown here is derived from an EMBL/GenBank/DDBJ whole genome shotgun (WGS) entry which is preliminary data.</text>
</comment>
<evidence type="ECO:0000259" key="2">
    <source>
        <dbReference type="Pfam" id="PF00144"/>
    </source>
</evidence>
<feature type="signal peptide" evidence="1">
    <location>
        <begin position="1"/>
        <end position="22"/>
    </location>
</feature>
<keyword evidence="1" id="KW-0732">Signal</keyword>
<dbReference type="PANTHER" id="PTHR43283:SF7">
    <property type="entry name" value="BETA-LACTAMASE-RELATED DOMAIN-CONTAINING PROTEIN"/>
    <property type="match status" value="1"/>
</dbReference>
<proteinExistence type="predicted"/>
<dbReference type="Proteomes" id="UP000179129">
    <property type="component" value="Unassembled WGS sequence"/>
</dbReference>
<accession>A0A1F5YRI7</accession>
<gene>
    <name evidence="3" type="ORF">A3F83_17270</name>
</gene>
<evidence type="ECO:0000313" key="4">
    <source>
        <dbReference type="Proteomes" id="UP000179129"/>
    </source>
</evidence>
<dbReference type="PANTHER" id="PTHR43283">
    <property type="entry name" value="BETA-LACTAMASE-RELATED"/>
    <property type="match status" value="1"/>
</dbReference>
<dbReference type="SUPFAM" id="SSF56601">
    <property type="entry name" value="beta-lactamase/transpeptidase-like"/>
    <property type="match status" value="1"/>
</dbReference>
<name>A0A1F5YRI7_9BACT</name>
<dbReference type="PROSITE" id="PS00146">
    <property type="entry name" value="BETA_LACTAMASE_A"/>
    <property type="match status" value="1"/>
</dbReference>
<dbReference type="AlphaFoldDB" id="A0A1F5YRI7"/>
<sequence length="375" mass="41000">MKKQAYLIAPLFLLLLAASLSAADPQADRGIYDMFHHQVISLQEMSYNCSAAAALVMRDGKILYEEYFGTTHKGPGAGKITADSRFPYYSVSKEFGCAVLLSLVTEGKLGLDDPVVKYLDYFKGPGPGGAFPREKVTLRQLASHTSGVVLKGEKEPEGEQPFAGVTLEFEPGSGWHYNELGMKILAAVMQKVTGKPYEMLLRERILEPLELKSVGWVNPGDNLAGVVYTFYGPDSSRIDYSGKPYPGSGLFGNMRDLLRFAQLWLDGGKIGDKMVFRKELIQEAWTDQVRGKGPSPDTEYGLMFWLLSDYHAAFLAGAAQTVTAVLPDQNIIVLMGLNQCDGSPGWGRPPVAHSRIALMGIALADLLDRQSKGGH</sequence>
<dbReference type="Gene3D" id="3.40.710.10">
    <property type="entry name" value="DD-peptidase/beta-lactamase superfamily"/>
    <property type="match status" value="1"/>
</dbReference>
<feature type="domain" description="Beta-lactamase-related" evidence="2">
    <location>
        <begin position="47"/>
        <end position="339"/>
    </location>
</feature>
<evidence type="ECO:0000256" key="1">
    <source>
        <dbReference type="SAM" id="SignalP"/>
    </source>
</evidence>
<dbReference type="EMBL" id="MFIX01000177">
    <property type="protein sequence ID" value="OGG02704.1"/>
    <property type="molecule type" value="Genomic_DNA"/>
</dbReference>
<dbReference type="STRING" id="1817867.A3F83_17270"/>
<evidence type="ECO:0000313" key="3">
    <source>
        <dbReference type="EMBL" id="OGG02704.1"/>
    </source>
</evidence>
<dbReference type="InterPro" id="IPR050789">
    <property type="entry name" value="Diverse_Enzym_Activities"/>
</dbReference>
<dbReference type="InterPro" id="IPR012338">
    <property type="entry name" value="Beta-lactam/transpept-like"/>
</dbReference>
<protein>
    <recommendedName>
        <fullName evidence="2">Beta-lactamase-related domain-containing protein</fullName>
    </recommendedName>
</protein>
<reference evidence="3 4" key="1">
    <citation type="journal article" date="2016" name="Nat. Commun.">
        <title>Thousands of microbial genomes shed light on interconnected biogeochemical processes in an aquifer system.</title>
        <authorList>
            <person name="Anantharaman K."/>
            <person name="Brown C.T."/>
            <person name="Hug L.A."/>
            <person name="Sharon I."/>
            <person name="Castelle C.J."/>
            <person name="Probst A.J."/>
            <person name="Thomas B.C."/>
            <person name="Singh A."/>
            <person name="Wilkins M.J."/>
            <person name="Karaoz U."/>
            <person name="Brodie E.L."/>
            <person name="Williams K.H."/>
            <person name="Hubbard S.S."/>
            <person name="Banfield J.F."/>
        </authorList>
    </citation>
    <scope>NUCLEOTIDE SEQUENCE [LARGE SCALE GENOMIC DNA]</scope>
</reference>